<feature type="domain" description="Pacifastin" evidence="7">
    <location>
        <begin position="290"/>
        <end position="323"/>
    </location>
</feature>
<feature type="disulfide bond" evidence="5">
    <location>
        <begin position="293"/>
        <end position="308"/>
    </location>
</feature>
<keyword evidence="2" id="KW-0964">Secreted</keyword>
<feature type="domain" description="Pacifastin" evidence="7">
    <location>
        <begin position="329"/>
        <end position="362"/>
    </location>
</feature>
<comment type="caution">
    <text evidence="8">The sequence shown here is derived from an EMBL/GenBank/DDBJ whole genome shotgun (WGS) entry which is preliminary data.</text>
</comment>
<dbReference type="InterPro" id="IPR036201">
    <property type="entry name" value="Pacifastin_dom_sf"/>
</dbReference>
<keyword evidence="9" id="KW-1185">Reference proteome</keyword>
<evidence type="ECO:0000256" key="3">
    <source>
        <dbReference type="ARBA" id="ARBA00023157"/>
    </source>
</evidence>
<dbReference type="GO" id="GO:0005576">
    <property type="term" value="C:extracellular region"/>
    <property type="evidence" value="ECO:0007669"/>
    <property type="project" value="UniProtKB-SubCell"/>
</dbReference>
<feature type="site" description="Reactive bond" evidence="5">
    <location>
        <begin position="356"/>
        <end position="357"/>
    </location>
</feature>
<evidence type="ECO:0000313" key="8">
    <source>
        <dbReference type="EMBL" id="KAB7500861.1"/>
    </source>
</evidence>
<feature type="site" description="Reactive bond" evidence="5">
    <location>
        <begin position="223"/>
        <end position="224"/>
    </location>
</feature>
<feature type="disulfide bond" evidence="5">
    <location>
        <begin position="25"/>
        <end position="43"/>
    </location>
</feature>
<dbReference type="Pfam" id="PF05375">
    <property type="entry name" value="Pacifastin_I"/>
    <property type="match status" value="9"/>
</dbReference>
<feature type="disulfide bond" evidence="5">
    <location>
        <begin position="332"/>
        <end position="347"/>
    </location>
</feature>
<feature type="domain" description="Pacifastin" evidence="7">
    <location>
        <begin position="568"/>
        <end position="601"/>
    </location>
</feature>
<keyword evidence="3 5" id="KW-1015">Disulfide bond</keyword>
<dbReference type="SUPFAM" id="SSF57283">
    <property type="entry name" value="PMP inhibitors"/>
    <property type="match status" value="7"/>
</dbReference>
<dbReference type="EMBL" id="SEYY01012373">
    <property type="protein sequence ID" value="KAB7500861.1"/>
    <property type="molecule type" value="Genomic_DNA"/>
</dbReference>
<feature type="region of interest" description="Disordered" evidence="6">
    <location>
        <begin position="456"/>
        <end position="475"/>
    </location>
</feature>
<evidence type="ECO:0000259" key="7">
    <source>
        <dbReference type="PROSITE" id="PS51446"/>
    </source>
</evidence>
<feature type="domain" description="Pacifastin" evidence="7">
    <location>
        <begin position="9"/>
        <end position="46"/>
    </location>
</feature>
<dbReference type="Proteomes" id="UP000326759">
    <property type="component" value="Unassembled WGS sequence"/>
</dbReference>
<evidence type="ECO:0000256" key="2">
    <source>
        <dbReference type="ARBA" id="ARBA00022525"/>
    </source>
</evidence>
<sequence>MKSIPEENQIDCNYTSSTAQWRESCNWCRCTETRRALCTRRGCPPAGPKVERASLAIEKNEQLLGKSFERSGNETECQMITDDGSWRNKCNWCRCEGGKRLCTRKLCHPDLEEKSEGTSDCNGKVKWKNGCEICECVNGHSVCSPEFCKPDQEPLCKVKRKGSRFREGCNWCACRDGRPICTEIGCSPDNPRIVGTPICEGEISWKKDCNWCRCVNGEAKCTEKFCRKDNNCKEGISWVEGCNTCICTSGSPFCTRRACSDHVANEIQPLVLKHRAEELTTIASTFQSQSKICTEGSQWMSDCNLCTCRNGLPLCTLIACSPGNDTVIHPPCTEDSQWKEDCNVCKCTNGIPVCTRKDCDDEKLNQQPKSNGLPKSSVPFFNLNPSEDCTDGSRWKRDCNWCNCMNGKGACTLMGCLRGFKNNGPQCENGSVWRGRNCSICHCENEKAVCEDSSCHTKTSETGATPEEGEPVNKILPNEDCTEGSRWRVDCNWCFCSRADDPEKPQCTNDSQWMKDNSTWCFCDKEKAKCSPSKCVSETSTITAGTPSTVSPSTKMGKEISSESRNQTPLCSEGSRWVNRCNWCTCANGVGLCEQKACTSDNYREMDKTCDGKSRWKDGCNWCKCVNGKGNCTTKDCTKKTEVNDPPNEKCKVGSSWLEDCNICVCTNKTTVCTKKECKPTARGSNDLCSEDKE</sequence>
<accession>A0A5N5T2U8</accession>
<dbReference type="InterPro" id="IPR008037">
    <property type="entry name" value="Pacifastin_dom"/>
</dbReference>
<dbReference type="OrthoDB" id="10026631at2759"/>
<organism evidence="8 9">
    <name type="scientific">Armadillidium nasatum</name>
    <dbReference type="NCBI Taxonomy" id="96803"/>
    <lineage>
        <taxon>Eukaryota</taxon>
        <taxon>Metazoa</taxon>
        <taxon>Ecdysozoa</taxon>
        <taxon>Arthropoda</taxon>
        <taxon>Crustacea</taxon>
        <taxon>Multicrustacea</taxon>
        <taxon>Malacostraca</taxon>
        <taxon>Eumalacostraca</taxon>
        <taxon>Peracarida</taxon>
        <taxon>Isopoda</taxon>
        <taxon>Oniscidea</taxon>
        <taxon>Crinocheta</taxon>
        <taxon>Armadillidiidae</taxon>
        <taxon>Armadillidium</taxon>
    </lineage>
</organism>
<feature type="domain" description="Pacifastin" evidence="7">
    <location>
        <begin position="607"/>
        <end position="640"/>
    </location>
</feature>
<feature type="disulfide bond" evidence="5">
    <location>
        <begin position="571"/>
        <end position="586"/>
    </location>
</feature>
<comment type="subcellular location">
    <subcellularLocation>
        <location evidence="1">Secreted</location>
    </subcellularLocation>
</comment>
<dbReference type="InterPro" id="IPR001007">
    <property type="entry name" value="VWF_dom"/>
</dbReference>
<comment type="similarity">
    <text evidence="4 5">Belongs to the protease inhibitor I19 family.</text>
</comment>
<feature type="disulfide bond" evidence="5">
    <location>
        <begin position="651"/>
        <end position="666"/>
    </location>
</feature>
<feature type="disulfide bond" evidence="5">
    <location>
        <begin position="199"/>
        <end position="214"/>
    </location>
</feature>
<feature type="disulfide bond" evidence="5">
    <location>
        <begin position="28"/>
        <end position="38"/>
    </location>
</feature>
<proteinExistence type="inferred from homology"/>
<reference evidence="8 9" key="1">
    <citation type="journal article" date="2019" name="PLoS Biol.">
        <title>Sex chromosomes control vertical transmission of feminizing Wolbachia symbionts in an isopod.</title>
        <authorList>
            <person name="Becking T."/>
            <person name="Chebbi M.A."/>
            <person name="Giraud I."/>
            <person name="Moumen B."/>
            <person name="Laverre T."/>
            <person name="Caubet Y."/>
            <person name="Peccoud J."/>
            <person name="Gilbert C."/>
            <person name="Cordaux R."/>
        </authorList>
    </citation>
    <scope>NUCLEOTIDE SEQUENCE [LARGE SCALE GENOMIC DNA]</scope>
    <source>
        <strain evidence="8">ANa2</strain>
        <tissue evidence="8">Whole body excluding digestive tract and cuticle</tissue>
    </source>
</reference>
<evidence type="ECO:0000256" key="6">
    <source>
        <dbReference type="SAM" id="MobiDB-lite"/>
    </source>
</evidence>
<dbReference type="GO" id="GO:0004867">
    <property type="term" value="F:serine-type endopeptidase inhibitor activity"/>
    <property type="evidence" value="ECO:0007669"/>
    <property type="project" value="UniProtKB-UniRule"/>
</dbReference>
<dbReference type="SMART" id="SM00215">
    <property type="entry name" value="VWC_out"/>
    <property type="match status" value="7"/>
</dbReference>
<protein>
    <recommendedName>
        <fullName evidence="7">Pacifastin domain-containing protein</fullName>
    </recommendedName>
</protein>
<evidence type="ECO:0000256" key="1">
    <source>
        <dbReference type="ARBA" id="ARBA00004613"/>
    </source>
</evidence>
<feature type="site" description="Reactive bond" evidence="5">
    <location>
        <begin position="634"/>
        <end position="635"/>
    </location>
</feature>
<feature type="domain" description="Pacifastin" evidence="7">
    <location>
        <begin position="648"/>
        <end position="681"/>
    </location>
</feature>
<feature type="site" description="Reactive bond" evidence="5">
    <location>
        <begin position="675"/>
        <end position="676"/>
    </location>
</feature>
<keyword evidence="5" id="KW-0646">Protease inhibitor</keyword>
<feature type="disulfide bond" evidence="5">
    <location>
        <begin position="389"/>
        <end position="404"/>
    </location>
</feature>
<feature type="domain" description="Pacifastin" evidence="7">
    <location>
        <begin position="196"/>
        <end position="229"/>
    </location>
</feature>
<dbReference type="AlphaFoldDB" id="A0A5N5T2U8"/>
<evidence type="ECO:0000256" key="4">
    <source>
        <dbReference type="ARBA" id="ARBA00029459"/>
    </source>
</evidence>
<feature type="disulfide bond" evidence="5">
    <location>
        <begin position="610"/>
        <end position="625"/>
    </location>
</feature>
<evidence type="ECO:0000313" key="9">
    <source>
        <dbReference type="Proteomes" id="UP000326759"/>
    </source>
</evidence>
<feature type="site" description="Reactive bond" evidence="5">
    <location>
        <begin position="595"/>
        <end position="596"/>
    </location>
</feature>
<keyword evidence="5" id="KW-0722">Serine protease inhibitor</keyword>
<feature type="domain" description="Pacifastin" evidence="7">
    <location>
        <begin position="386"/>
        <end position="419"/>
    </location>
</feature>
<gene>
    <name evidence="8" type="ORF">Anas_06869</name>
</gene>
<evidence type="ECO:0000256" key="5">
    <source>
        <dbReference type="PROSITE-ProRule" id="PRU00776"/>
    </source>
</evidence>
<comment type="caution">
    <text evidence="5">Lacks conserved residue(s) required for the propagation of feature annotation.</text>
</comment>
<name>A0A5N5T2U8_9CRUS</name>
<dbReference type="PROSITE" id="PS51446">
    <property type="entry name" value="PACIFASTIN"/>
    <property type="match status" value="8"/>
</dbReference>